<dbReference type="EMBL" id="QTSX02005768">
    <property type="protein sequence ID" value="KAJ9057769.1"/>
    <property type="molecule type" value="Genomic_DNA"/>
</dbReference>
<evidence type="ECO:0000313" key="1">
    <source>
        <dbReference type="EMBL" id="KAJ9057769.1"/>
    </source>
</evidence>
<name>A0ACC2S604_9FUNG</name>
<comment type="caution">
    <text evidence="1">The sequence shown here is derived from an EMBL/GenBank/DDBJ whole genome shotgun (WGS) entry which is preliminary data.</text>
</comment>
<evidence type="ECO:0000313" key="2">
    <source>
        <dbReference type="Proteomes" id="UP001165960"/>
    </source>
</evidence>
<dbReference type="Proteomes" id="UP001165960">
    <property type="component" value="Unassembled WGS sequence"/>
</dbReference>
<protein>
    <submittedName>
        <fullName evidence="1">(6-4)DNA photolyase, variant 5</fullName>
    </submittedName>
</protein>
<sequence length="546" mass="62380">MSSVHWFRKGLRLHDNPALTDLCQRPGVTGVYPIFILDPFFVEASQTNSPRIGVRRWKFLLECLEDLNVRLKEHDSRLFVLRGNPLKILPKLVKALDAKHLTFEKDTEPYALYRDGEVMKELKDYSCDVASFTSHTLFDPESLLKPPKTDYEKNVWKRGVPPLTYRAFISKALKAESNGDCVPLPIPAPTKIPSAYTSLDNLIEALGSEVAGPNGDFSVPSSEELNLELPSKEEESPHKGGETVALERMDSFLKDKARVINFKKPETAPTAFYPTASTTILSPYLKFGCLSPRLFHQELWAIEKPALKTSSKPPESLRGQLLWREFFYLCGYAVPGFDSMKQNPICLQMEWKCPQKGDSSPHLEAWREGRTGFPWIDAAMTQLRKEGWIHHLARHAVACFLTRGNLYISWERGAEVFEELLLDADWSLNSANWLWLSASAFFTQYFRVYSPIVFPKKTDPDGNYVRHWIPALKHMPTKYIYEPWTAPLDVQRRAKCIIGKDYPRPIVDHAETRKTNLALMKEAYQAADYGQPNGAEIIQGKRKDRN</sequence>
<gene>
    <name evidence="1" type="primary">UVR3_2</name>
    <name evidence="1" type="ORF">DSO57_1019552</name>
</gene>
<accession>A0ACC2S604</accession>
<organism evidence="1 2">
    <name type="scientific">Entomophthora muscae</name>
    <dbReference type="NCBI Taxonomy" id="34485"/>
    <lineage>
        <taxon>Eukaryota</taxon>
        <taxon>Fungi</taxon>
        <taxon>Fungi incertae sedis</taxon>
        <taxon>Zoopagomycota</taxon>
        <taxon>Entomophthoromycotina</taxon>
        <taxon>Entomophthoromycetes</taxon>
        <taxon>Entomophthorales</taxon>
        <taxon>Entomophthoraceae</taxon>
        <taxon>Entomophthora</taxon>
    </lineage>
</organism>
<reference evidence="1" key="1">
    <citation type="submission" date="2022-04" db="EMBL/GenBank/DDBJ databases">
        <title>Genome of the entomopathogenic fungus Entomophthora muscae.</title>
        <authorList>
            <person name="Elya C."/>
            <person name="Lovett B.R."/>
            <person name="Lee E."/>
            <person name="Macias A.M."/>
            <person name="Hajek A.E."/>
            <person name="De Bivort B.L."/>
            <person name="Kasson M.T."/>
            <person name="De Fine Licht H.H."/>
            <person name="Stajich J.E."/>
        </authorList>
    </citation>
    <scope>NUCLEOTIDE SEQUENCE</scope>
    <source>
        <strain evidence="1">Berkeley</strain>
    </source>
</reference>
<keyword evidence="2" id="KW-1185">Reference proteome</keyword>
<proteinExistence type="predicted"/>